<dbReference type="EMBL" id="CAOJ01011224">
    <property type="protein sequence ID" value="CCO33262.1"/>
    <property type="molecule type" value="Genomic_DNA"/>
</dbReference>
<dbReference type="GO" id="GO:0043161">
    <property type="term" value="P:proteasome-mediated ubiquitin-dependent protein catabolic process"/>
    <property type="evidence" value="ECO:0007669"/>
    <property type="project" value="TreeGrafter"/>
</dbReference>
<dbReference type="InterPro" id="IPR011989">
    <property type="entry name" value="ARM-like"/>
</dbReference>
<dbReference type="GO" id="GO:0008540">
    <property type="term" value="C:proteasome regulatory particle, base subcomplex"/>
    <property type="evidence" value="ECO:0007669"/>
    <property type="project" value="TreeGrafter"/>
</dbReference>
<dbReference type="Pfam" id="PF01851">
    <property type="entry name" value="PC_rep"/>
    <property type="match status" value="1"/>
</dbReference>
<sequence>MEVSSLAALAIGFIFVGSCNGEVAMAILQTLMERDESALSDKWTRFMILGLALLYLGRQDASDATIEALRAVSHPVAKQALVLVEICSFAGTSNVLKVQRMLHECNDHIEGDDSFQAFAVIGIALVAMGEDVGAEMSLRQFQHLMHYGSPTIRKAVPLALGLISASNPQLSILDTLSKYSHDNDLAVALNAIFAMGLVGAGTNNARLAQMLRQLAGYYHKEPDCLFMVRIAQGLVHMGKGTLTINPFFNDRTIMSKPAVAGILATLIAFTDAKAYAD</sequence>
<comment type="caution">
    <text evidence="3">The sequence shown here is derived from an EMBL/GenBank/DDBJ whole genome shotgun (WGS) entry which is preliminary data.</text>
</comment>
<dbReference type="PANTHER" id="PTHR10943">
    <property type="entry name" value="26S PROTEASOME NON-ATPASE REGULATORY SUBUNIT"/>
    <property type="match status" value="1"/>
</dbReference>
<dbReference type="GO" id="GO:0034515">
    <property type="term" value="C:proteasome storage granule"/>
    <property type="evidence" value="ECO:0007669"/>
    <property type="project" value="TreeGrafter"/>
</dbReference>
<gene>
    <name evidence="3" type="primary">mts4</name>
    <name evidence="3" type="ORF">BN14_07336</name>
</gene>
<evidence type="ECO:0000256" key="2">
    <source>
        <dbReference type="ARBA" id="ARBA00022942"/>
    </source>
</evidence>
<organism evidence="3 4">
    <name type="scientific">Thanatephorus cucumeris (strain AG1-IB / isolate 7/3/14)</name>
    <name type="common">Lettuce bottom rot fungus</name>
    <name type="synonym">Rhizoctonia solani</name>
    <dbReference type="NCBI Taxonomy" id="1108050"/>
    <lineage>
        <taxon>Eukaryota</taxon>
        <taxon>Fungi</taxon>
        <taxon>Dikarya</taxon>
        <taxon>Basidiomycota</taxon>
        <taxon>Agaricomycotina</taxon>
        <taxon>Agaricomycetes</taxon>
        <taxon>Cantharellales</taxon>
        <taxon>Ceratobasidiaceae</taxon>
        <taxon>Rhizoctonia</taxon>
        <taxon>Rhizoctonia solani AG-1</taxon>
    </lineage>
</organism>
<dbReference type="HOGENOM" id="CLU_056559_1_0_1"/>
<keyword evidence="1" id="KW-0677">Repeat</keyword>
<dbReference type="Gene3D" id="1.25.10.10">
    <property type="entry name" value="Leucine-rich Repeat Variant"/>
    <property type="match status" value="1"/>
</dbReference>
<keyword evidence="2" id="KW-0647">Proteasome</keyword>
<proteinExistence type="predicted"/>
<dbReference type="AlphaFoldDB" id="M5CBQ9"/>
<name>M5CBQ9_THACB</name>
<dbReference type="Proteomes" id="UP000012065">
    <property type="component" value="Unassembled WGS sequence"/>
</dbReference>
<dbReference type="PANTHER" id="PTHR10943:SF1">
    <property type="entry name" value="26S PROTEASOME NON-ATPASE REGULATORY SUBUNIT 2"/>
    <property type="match status" value="1"/>
</dbReference>
<protein>
    <submittedName>
        <fullName evidence="3">Mts4 protein</fullName>
    </submittedName>
</protein>
<evidence type="ECO:0000313" key="3">
    <source>
        <dbReference type="EMBL" id="CCO33262.1"/>
    </source>
</evidence>
<accession>M5CBQ9</accession>
<evidence type="ECO:0000313" key="4">
    <source>
        <dbReference type="Proteomes" id="UP000012065"/>
    </source>
</evidence>
<dbReference type="InterPro" id="IPR016024">
    <property type="entry name" value="ARM-type_fold"/>
</dbReference>
<dbReference type="GO" id="GO:0005634">
    <property type="term" value="C:nucleus"/>
    <property type="evidence" value="ECO:0007669"/>
    <property type="project" value="TreeGrafter"/>
</dbReference>
<reference evidence="3 4" key="1">
    <citation type="journal article" date="2013" name="J. Biotechnol.">
        <title>Establishment and interpretation of the genome sequence of the phytopathogenic fungus Rhizoctonia solani AG1-IB isolate 7/3/14.</title>
        <authorList>
            <person name="Wibberg D.W."/>
            <person name="Jelonek L.J."/>
            <person name="Rupp O.R."/>
            <person name="Hennig M.H."/>
            <person name="Eikmeyer F.E."/>
            <person name="Goesmann A.G."/>
            <person name="Hartmann A.H."/>
            <person name="Borriss R.B."/>
            <person name="Grosch R.G."/>
            <person name="Puehler A.P."/>
            <person name="Schlueter A.S."/>
        </authorList>
    </citation>
    <scope>NUCLEOTIDE SEQUENCE [LARGE SCALE GENOMIC DNA]</scope>
    <source>
        <strain evidence="4">AG1-IB / isolate 7/3/14</strain>
    </source>
</reference>
<dbReference type="InterPro" id="IPR002015">
    <property type="entry name" value="Proteasome/cyclosome_rpt"/>
</dbReference>
<dbReference type="SUPFAM" id="SSF48371">
    <property type="entry name" value="ARM repeat"/>
    <property type="match status" value="1"/>
</dbReference>
<evidence type="ECO:0000256" key="1">
    <source>
        <dbReference type="ARBA" id="ARBA00022737"/>
    </source>
</evidence>